<evidence type="ECO:0000313" key="1">
    <source>
        <dbReference type="EMBL" id="KAK2775615.1"/>
    </source>
</evidence>
<organism evidence="1 2">
    <name type="scientific">Colletotrichum kahawae</name>
    <name type="common">Coffee berry disease fungus</name>
    <dbReference type="NCBI Taxonomy" id="34407"/>
    <lineage>
        <taxon>Eukaryota</taxon>
        <taxon>Fungi</taxon>
        <taxon>Dikarya</taxon>
        <taxon>Ascomycota</taxon>
        <taxon>Pezizomycotina</taxon>
        <taxon>Sordariomycetes</taxon>
        <taxon>Hypocreomycetidae</taxon>
        <taxon>Glomerellales</taxon>
        <taxon>Glomerellaceae</taxon>
        <taxon>Colletotrichum</taxon>
        <taxon>Colletotrichum gloeosporioides species complex</taxon>
    </lineage>
</organism>
<dbReference type="AlphaFoldDB" id="A0AAD9YTH0"/>
<reference evidence="1" key="1">
    <citation type="submission" date="2023-02" db="EMBL/GenBank/DDBJ databases">
        <title>Colletotrichum kahawae CIFC_Que2 genome sequencing and assembly.</title>
        <authorList>
            <person name="Baroncelli R."/>
        </authorList>
    </citation>
    <scope>NUCLEOTIDE SEQUENCE</scope>
    <source>
        <strain evidence="1">CIFC_Que2</strain>
    </source>
</reference>
<name>A0AAD9YTH0_COLKA</name>
<evidence type="ECO:0000313" key="2">
    <source>
        <dbReference type="Proteomes" id="UP001281614"/>
    </source>
</evidence>
<dbReference type="Proteomes" id="UP001281614">
    <property type="component" value="Unassembled WGS sequence"/>
</dbReference>
<comment type="caution">
    <text evidence="1">The sequence shown here is derived from an EMBL/GenBank/DDBJ whole genome shotgun (WGS) entry which is preliminary data.</text>
</comment>
<keyword evidence="2" id="KW-1185">Reference proteome</keyword>
<sequence>MQTGLAHHRFSEIANPLTAALLSPPSSVPQRSATGLHGEVLNEDEPHWTAVKAAVPPVCFERPAYRAKPVSPTPQRERGVKNRSLRSQHGAAQHSFVVVFAPSKGCWILCCRALCHNHRNCSLHLHHRVALRTPCLRYAHQPFREPAVVARPDGASDAFRWLIMFHSRRGIFSPSYLSRSTSSYFSKEPRPV</sequence>
<accession>A0AAD9YTH0</accession>
<gene>
    <name evidence="1" type="ORF">CKAH01_03501</name>
</gene>
<proteinExistence type="predicted"/>
<dbReference type="EMBL" id="VYYT01000035">
    <property type="protein sequence ID" value="KAK2775615.1"/>
    <property type="molecule type" value="Genomic_DNA"/>
</dbReference>
<protein>
    <submittedName>
        <fullName evidence="1">Uncharacterized protein</fullName>
    </submittedName>
</protein>